<dbReference type="EMBL" id="GBRH01230855">
    <property type="protein sequence ID" value="JAD67040.1"/>
    <property type="molecule type" value="Transcribed_RNA"/>
</dbReference>
<sequence>MEEVAKNVEKTTDLLHRLNFS</sequence>
<evidence type="ECO:0000313" key="1">
    <source>
        <dbReference type="EMBL" id="JAD67040.1"/>
    </source>
</evidence>
<dbReference type="AlphaFoldDB" id="A0A0A9C0W0"/>
<reference evidence="1" key="2">
    <citation type="journal article" date="2015" name="Data Brief">
        <title>Shoot transcriptome of the giant reed, Arundo donax.</title>
        <authorList>
            <person name="Barrero R.A."/>
            <person name="Guerrero F.D."/>
            <person name="Moolhuijzen P."/>
            <person name="Goolsby J.A."/>
            <person name="Tidwell J."/>
            <person name="Bellgard S.E."/>
            <person name="Bellgard M.I."/>
        </authorList>
    </citation>
    <scope>NUCLEOTIDE SEQUENCE</scope>
    <source>
        <tissue evidence="1">Shoot tissue taken approximately 20 cm above the soil surface</tissue>
    </source>
</reference>
<organism evidence="1">
    <name type="scientific">Arundo donax</name>
    <name type="common">Giant reed</name>
    <name type="synonym">Donax arundinaceus</name>
    <dbReference type="NCBI Taxonomy" id="35708"/>
    <lineage>
        <taxon>Eukaryota</taxon>
        <taxon>Viridiplantae</taxon>
        <taxon>Streptophyta</taxon>
        <taxon>Embryophyta</taxon>
        <taxon>Tracheophyta</taxon>
        <taxon>Spermatophyta</taxon>
        <taxon>Magnoliopsida</taxon>
        <taxon>Liliopsida</taxon>
        <taxon>Poales</taxon>
        <taxon>Poaceae</taxon>
        <taxon>PACMAD clade</taxon>
        <taxon>Arundinoideae</taxon>
        <taxon>Arundineae</taxon>
        <taxon>Arundo</taxon>
    </lineage>
</organism>
<proteinExistence type="predicted"/>
<accession>A0A0A9C0W0</accession>
<reference evidence="1" key="1">
    <citation type="submission" date="2014-09" db="EMBL/GenBank/DDBJ databases">
        <authorList>
            <person name="Magalhaes I.L.F."/>
            <person name="Oliveira U."/>
            <person name="Santos F.R."/>
            <person name="Vidigal T.H.D.A."/>
            <person name="Brescovit A.D."/>
            <person name="Santos A.J."/>
        </authorList>
    </citation>
    <scope>NUCLEOTIDE SEQUENCE</scope>
    <source>
        <tissue evidence="1">Shoot tissue taken approximately 20 cm above the soil surface</tissue>
    </source>
</reference>
<protein>
    <submittedName>
        <fullName evidence="1">Uncharacterized protein</fullName>
    </submittedName>
</protein>
<name>A0A0A9C0W0_ARUDO</name>